<accession>A0A6C0EQK9</accession>
<name>A0A6C0EQK9_9ZZZZ</name>
<protein>
    <submittedName>
        <fullName evidence="1">Uncharacterized protein</fullName>
    </submittedName>
</protein>
<sequence>MAEFSDLTQKDIGYSFMIISNKPLSNGKRFYLYLEYNGDKKGVNDEFFKEFKIPQKTDFDTFTYCYNVNNKEYTLLKLDFPKDISDLITKYV</sequence>
<evidence type="ECO:0000313" key="1">
    <source>
        <dbReference type="EMBL" id="QHT31474.1"/>
    </source>
</evidence>
<dbReference type="EMBL" id="MN738921">
    <property type="protein sequence ID" value="QHT31474.1"/>
    <property type="molecule type" value="Genomic_DNA"/>
</dbReference>
<organism evidence="1">
    <name type="scientific">viral metagenome</name>
    <dbReference type="NCBI Taxonomy" id="1070528"/>
    <lineage>
        <taxon>unclassified sequences</taxon>
        <taxon>metagenomes</taxon>
        <taxon>organismal metagenomes</taxon>
    </lineage>
</organism>
<dbReference type="AlphaFoldDB" id="A0A6C0EQK9"/>
<proteinExistence type="predicted"/>
<reference evidence="1" key="1">
    <citation type="journal article" date="2020" name="Nature">
        <title>Giant virus diversity and host interactions through global metagenomics.</title>
        <authorList>
            <person name="Schulz F."/>
            <person name="Roux S."/>
            <person name="Paez-Espino D."/>
            <person name="Jungbluth S."/>
            <person name="Walsh D.A."/>
            <person name="Denef V.J."/>
            <person name="McMahon K.D."/>
            <person name="Konstantinidis K.T."/>
            <person name="Eloe-Fadrosh E.A."/>
            <person name="Kyrpides N.C."/>
            <person name="Woyke T."/>
        </authorList>
    </citation>
    <scope>NUCLEOTIDE SEQUENCE</scope>
    <source>
        <strain evidence="1">GVMAG-M-3300009155-2</strain>
    </source>
</reference>